<evidence type="ECO:0000256" key="1">
    <source>
        <dbReference type="ARBA" id="ARBA00022598"/>
    </source>
</evidence>
<dbReference type="GO" id="GO:0046872">
    <property type="term" value="F:metal ion binding"/>
    <property type="evidence" value="ECO:0007669"/>
    <property type="project" value="InterPro"/>
</dbReference>
<dbReference type="PANTHER" id="PTHR43585:SF2">
    <property type="entry name" value="ATP-GRASP ENZYME FSQD"/>
    <property type="match status" value="1"/>
</dbReference>
<name>A0A7C9LQ97_9DEIO</name>
<dbReference type="InterPro" id="IPR011761">
    <property type="entry name" value="ATP-grasp"/>
</dbReference>
<dbReference type="RefSeq" id="WP_157461676.1">
    <property type="nucleotide sequence ID" value="NZ_WQLB01000061.1"/>
</dbReference>
<dbReference type="SUPFAM" id="SSF56059">
    <property type="entry name" value="Glutathione synthetase ATP-binding domain-like"/>
    <property type="match status" value="1"/>
</dbReference>
<keyword evidence="7" id="KW-1185">Reference proteome</keyword>
<evidence type="ECO:0000259" key="5">
    <source>
        <dbReference type="PROSITE" id="PS50975"/>
    </source>
</evidence>
<reference evidence="6 7" key="1">
    <citation type="submission" date="2019-12" db="EMBL/GenBank/DDBJ databases">
        <title>Deinococcus sp. HMF7620 Genome sequencing and assembly.</title>
        <authorList>
            <person name="Kang H."/>
            <person name="Kim H."/>
            <person name="Joh K."/>
        </authorList>
    </citation>
    <scope>NUCLEOTIDE SEQUENCE [LARGE SCALE GENOMIC DNA]</scope>
    <source>
        <strain evidence="6 7">HMF7620</strain>
    </source>
</reference>
<dbReference type="PANTHER" id="PTHR43585">
    <property type="entry name" value="FUMIPYRROLE BIOSYNTHESIS PROTEIN C"/>
    <property type="match status" value="1"/>
</dbReference>
<evidence type="ECO:0000256" key="3">
    <source>
        <dbReference type="ARBA" id="ARBA00022840"/>
    </source>
</evidence>
<dbReference type="PROSITE" id="PS50975">
    <property type="entry name" value="ATP_GRASP"/>
    <property type="match status" value="1"/>
</dbReference>
<keyword evidence="1" id="KW-0436">Ligase</keyword>
<dbReference type="EMBL" id="WQLB01000061">
    <property type="protein sequence ID" value="MVN89417.1"/>
    <property type="molecule type" value="Genomic_DNA"/>
</dbReference>
<sequence>MKRLLLLTNTRRHLDAALKHPYQVTVLTEHPWRVDHPNCTCIHVPAFQDLHLQDALALLPGAADAVVALTDEATVLAADLAWHYRTTSHRAQGARWMKHKDQMRRRLAAHAPQHNVPHLVDPSAQDVEAFLARYREVIIKPGSATGSQLIHHVSTQDQACAALDAIRAARLQPLVEQFMRGQEYSVETFSYAGDHQIIAITDKYKNQHFVEMGHQVPARLTPAQTVTIQEAARTVLTALDHHDGPGHTEVILNDHGCFVVEAHPRLGGDKITTLVELVYGIDLAEQAVTWAMDRTTLAVNPSARGSAATVFFDPSVAARLPQAAHAAFEAHPHVAAWKLPAGPAHPAAPYRSSRDRQGYVVYHHPESPHAHQHAQDWLTEVHHD</sequence>
<keyword evidence="2 4" id="KW-0547">Nucleotide-binding</keyword>
<evidence type="ECO:0000256" key="4">
    <source>
        <dbReference type="PROSITE-ProRule" id="PRU00409"/>
    </source>
</evidence>
<proteinExistence type="predicted"/>
<dbReference type="Gene3D" id="3.30.470.20">
    <property type="entry name" value="ATP-grasp fold, B domain"/>
    <property type="match status" value="1"/>
</dbReference>
<dbReference type="AlphaFoldDB" id="A0A7C9LQ97"/>
<dbReference type="Proteomes" id="UP000483286">
    <property type="component" value="Unassembled WGS sequence"/>
</dbReference>
<keyword evidence="3 4" id="KW-0067">ATP-binding</keyword>
<gene>
    <name evidence="6" type="ORF">GO986_22035</name>
</gene>
<evidence type="ECO:0000256" key="2">
    <source>
        <dbReference type="ARBA" id="ARBA00022741"/>
    </source>
</evidence>
<organism evidence="6 7">
    <name type="scientific">Deinococcus arboris</name>
    <dbReference type="NCBI Taxonomy" id="2682977"/>
    <lineage>
        <taxon>Bacteria</taxon>
        <taxon>Thermotogati</taxon>
        <taxon>Deinococcota</taxon>
        <taxon>Deinococci</taxon>
        <taxon>Deinococcales</taxon>
        <taxon>Deinococcaceae</taxon>
        <taxon>Deinococcus</taxon>
    </lineage>
</organism>
<feature type="domain" description="ATP-grasp" evidence="5">
    <location>
        <begin position="105"/>
        <end position="292"/>
    </location>
</feature>
<evidence type="ECO:0000313" key="6">
    <source>
        <dbReference type="EMBL" id="MVN89417.1"/>
    </source>
</evidence>
<dbReference type="InterPro" id="IPR052032">
    <property type="entry name" value="ATP-dep_AA_Ligase"/>
</dbReference>
<dbReference type="GO" id="GO:0005524">
    <property type="term" value="F:ATP binding"/>
    <property type="evidence" value="ECO:0007669"/>
    <property type="project" value="UniProtKB-UniRule"/>
</dbReference>
<protein>
    <submittedName>
        <fullName evidence="6">ATP-grasp domain-containing protein</fullName>
    </submittedName>
</protein>
<evidence type="ECO:0000313" key="7">
    <source>
        <dbReference type="Proteomes" id="UP000483286"/>
    </source>
</evidence>
<comment type="caution">
    <text evidence="6">The sequence shown here is derived from an EMBL/GenBank/DDBJ whole genome shotgun (WGS) entry which is preliminary data.</text>
</comment>
<dbReference type="Pfam" id="PF13535">
    <property type="entry name" value="ATP-grasp_4"/>
    <property type="match status" value="1"/>
</dbReference>
<dbReference type="GO" id="GO:0016874">
    <property type="term" value="F:ligase activity"/>
    <property type="evidence" value="ECO:0007669"/>
    <property type="project" value="UniProtKB-KW"/>
</dbReference>
<accession>A0A7C9LQ97</accession>